<dbReference type="InterPro" id="IPR005883">
    <property type="entry name" value="PilM"/>
</dbReference>
<dbReference type="Gene3D" id="3.30.420.40">
    <property type="match status" value="1"/>
</dbReference>
<organism evidence="1 2">
    <name type="scientific">Candidatus Uhrbacteria bacterium CG_4_9_14_3_um_filter_41_35</name>
    <dbReference type="NCBI Taxonomy" id="1975034"/>
    <lineage>
        <taxon>Bacteria</taxon>
        <taxon>Candidatus Uhriibacteriota</taxon>
    </lineage>
</organism>
<evidence type="ECO:0000313" key="1">
    <source>
        <dbReference type="EMBL" id="PJA46620.1"/>
    </source>
</evidence>
<proteinExistence type="predicted"/>
<sequence length="328" mass="36226">MPLLSSGIGIDVSDHHIRIAYVNHSGIPVGLYELVLSPGYIVDDKIEKPKELKEQIKKLLVKSGIQDITADTTILVPESRVFSTSFIMSSEKLLKEEKKAKMIEGGQEDIPMPFKDAFIAFEDGAKVSEGVRNTVLAVEKDILNSLQTVFASEQFPLVAIESNNKAVDRLYAHFVLNEFSITEDTQMIMIVDVGHRWTNITVYDIAGATVFSRSIAIRKLADKSGGKTKLITKEVLLKICGAIKEAHKFFSDSGYSIPFIIFAGVEGGQPNVAELCDKSIKNSKVIRIGSVISIPNISEKELQIYGSAIGAALRSVKKHKYRKDHNFI</sequence>
<reference evidence="2" key="1">
    <citation type="submission" date="2017-09" db="EMBL/GenBank/DDBJ databases">
        <title>Depth-based differentiation of microbial function through sediment-hosted aquifers and enrichment of novel symbionts in the deep terrestrial subsurface.</title>
        <authorList>
            <person name="Probst A.J."/>
            <person name="Ladd B."/>
            <person name="Jarett J.K."/>
            <person name="Geller-Mcgrath D.E."/>
            <person name="Sieber C.M.K."/>
            <person name="Emerson J.B."/>
            <person name="Anantharaman K."/>
            <person name="Thomas B.C."/>
            <person name="Malmstrom R."/>
            <person name="Stieglmeier M."/>
            <person name="Klingl A."/>
            <person name="Woyke T."/>
            <person name="Ryan C.M."/>
            <person name="Banfield J.F."/>
        </authorList>
    </citation>
    <scope>NUCLEOTIDE SEQUENCE [LARGE SCALE GENOMIC DNA]</scope>
</reference>
<dbReference type="EMBL" id="PFWT01000009">
    <property type="protein sequence ID" value="PJA46620.1"/>
    <property type="molecule type" value="Genomic_DNA"/>
</dbReference>
<evidence type="ECO:0000313" key="2">
    <source>
        <dbReference type="Proteomes" id="UP000231263"/>
    </source>
</evidence>
<protein>
    <recommendedName>
        <fullName evidence="3">SHS2 domain-containing protein</fullName>
    </recommendedName>
</protein>
<dbReference type="Proteomes" id="UP000231263">
    <property type="component" value="Unassembled WGS sequence"/>
</dbReference>
<name>A0A2M7XFE9_9BACT</name>
<comment type="caution">
    <text evidence="1">The sequence shown here is derived from an EMBL/GenBank/DDBJ whole genome shotgun (WGS) entry which is preliminary data.</text>
</comment>
<accession>A0A2M7XFE9</accession>
<dbReference type="AlphaFoldDB" id="A0A2M7XFE9"/>
<gene>
    <name evidence="1" type="ORF">CO173_02530</name>
</gene>
<evidence type="ECO:0008006" key="3">
    <source>
        <dbReference type="Google" id="ProtNLM"/>
    </source>
</evidence>
<dbReference type="Pfam" id="PF11104">
    <property type="entry name" value="PilM_2"/>
    <property type="match status" value="1"/>
</dbReference>